<feature type="signal peptide" evidence="1">
    <location>
        <begin position="1"/>
        <end position="19"/>
    </location>
</feature>
<dbReference type="AlphaFoldDB" id="A0A9P3PN24"/>
<protein>
    <submittedName>
        <fullName evidence="2">Uncharacterized protein</fullName>
    </submittedName>
</protein>
<evidence type="ECO:0000256" key="1">
    <source>
        <dbReference type="SAM" id="SignalP"/>
    </source>
</evidence>
<gene>
    <name evidence="2" type="ORF">LshimejAT787_0605670</name>
</gene>
<keyword evidence="3" id="KW-1185">Reference proteome</keyword>
<sequence length="85" mass="8682">MFSRAVALFALALPLLAVAVEPCGEGTKPYCCKTNSLTPKGYVGEGCTAMTCEHASCTGGASVMCCENFLAASGTAYYCAAPRTA</sequence>
<evidence type="ECO:0000313" key="2">
    <source>
        <dbReference type="EMBL" id="GLB39405.1"/>
    </source>
</evidence>
<evidence type="ECO:0000313" key="3">
    <source>
        <dbReference type="Proteomes" id="UP001063166"/>
    </source>
</evidence>
<reference evidence="2" key="1">
    <citation type="submission" date="2022-07" db="EMBL/GenBank/DDBJ databases">
        <title>The genome of Lyophyllum shimeji provides insight into the initial evolution of ectomycorrhizal fungal genome.</title>
        <authorList>
            <person name="Kobayashi Y."/>
            <person name="Shibata T."/>
            <person name="Hirakawa H."/>
            <person name="Shigenobu S."/>
            <person name="Nishiyama T."/>
            <person name="Yamada A."/>
            <person name="Hasebe M."/>
            <person name="Kawaguchi M."/>
        </authorList>
    </citation>
    <scope>NUCLEOTIDE SEQUENCE</scope>
    <source>
        <strain evidence="2">AT787</strain>
    </source>
</reference>
<dbReference type="OrthoDB" id="5747729at2759"/>
<accession>A0A9P3PN24</accession>
<name>A0A9P3PN24_LYOSH</name>
<proteinExistence type="predicted"/>
<dbReference type="EMBL" id="BRPK01000006">
    <property type="protein sequence ID" value="GLB39405.1"/>
    <property type="molecule type" value="Genomic_DNA"/>
</dbReference>
<keyword evidence="1" id="KW-0732">Signal</keyword>
<feature type="chain" id="PRO_5040302159" evidence="1">
    <location>
        <begin position="20"/>
        <end position="85"/>
    </location>
</feature>
<organism evidence="2 3">
    <name type="scientific">Lyophyllum shimeji</name>
    <name type="common">Hon-shimeji</name>
    <name type="synonym">Tricholoma shimeji</name>
    <dbReference type="NCBI Taxonomy" id="47721"/>
    <lineage>
        <taxon>Eukaryota</taxon>
        <taxon>Fungi</taxon>
        <taxon>Dikarya</taxon>
        <taxon>Basidiomycota</taxon>
        <taxon>Agaricomycotina</taxon>
        <taxon>Agaricomycetes</taxon>
        <taxon>Agaricomycetidae</taxon>
        <taxon>Agaricales</taxon>
        <taxon>Tricholomatineae</taxon>
        <taxon>Lyophyllaceae</taxon>
        <taxon>Lyophyllum</taxon>
    </lineage>
</organism>
<comment type="caution">
    <text evidence="2">The sequence shown here is derived from an EMBL/GenBank/DDBJ whole genome shotgun (WGS) entry which is preliminary data.</text>
</comment>
<dbReference type="Proteomes" id="UP001063166">
    <property type="component" value="Unassembled WGS sequence"/>
</dbReference>